<dbReference type="FunFam" id="3.30.565.10:FF:000010">
    <property type="entry name" value="Sensor histidine kinase RcsC"/>
    <property type="match status" value="1"/>
</dbReference>
<comment type="subcellular location">
    <subcellularLocation>
        <location evidence="3">Cell membrane</location>
        <topology evidence="3">Multi-pass membrane protein</topology>
    </subcellularLocation>
</comment>
<keyword evidence="7" id="KW-0808">Transferase</keyword>
<evidence type="ECO:0000256" key="6">
    <source>
        <dbReference type="ARBA" id="ARBA00022553"/>
    </source>
</evidence>
<keyword evidence="9" id="KW-0547">Nucleotide-binding</keyword>
<evidence type="ECO:0000256" key="13">
    <source>
        <dbReference type="ARBA" id="ARBA00023012"/>
    </source>
</evidence>
<dbReference type="InterPro" id="IPR011006">
    <property type="entry name" value="CheY-like_superfamily"/>
</dbReference>
<dbReference type="GO" id="GO:0005886">
    <property type="term" value="C:plasma membrane"/>
    <property type="evidence" value="ECO:0007669"/>
    <property type="project" value="UniProtKB-SubCell"/>
</dbReference>
<keyword evidence="10" id="KW-0418">Kinase</keyword>
<keyword evidence="11" id="KW-0067">ATP-binding</keyword>
<feature type="transmembrane region" description="Helical" evidence="17">
    <location>
        <begin position="12"/>
        <end position="37"/>
    </location>
</feature>
<dbReference type="RefSeq" id="WP_091957770.1">
    <property type="nucleotide sequence ID" value="NZ_FOLH01000001.1"/>
</dbReference>
<dbReference type="Pfam" id="PF02743">
    <property type="entry name" value="dCache_1"/>
    <property type="match status" value="1"/>
</dbReference>
<organism evidence="21 22">
    <name type="scientific">Marinospirillum celere</name>
    <dbReference type="NCBI Taxonomy" id="1122252"/>
    <lineage>
        <taxon>Bacteria</taxon>
        <taxon>Pseudomonadati</taxon>
        <taxon>Pseudomonadota</taxon>
        <taxon>Gammaproteobacteria</taxon>
        <taxon>Oceanospirillales</taxon>
        <taxon>Oceanospirillaceae</taxon>
        <taxon>Marinospirillum</taxon>
    </lineage>
</organism>
<feature type="modified residue" description="4-aspartylphosphate" evidence="15">
    <location>
        <position position="962"/>
    </location>
</feature>
<dbReference type="InterPro" id="IPR036890">
    <property type="entry name" value="HATPase_C_sf"/>
</dbReference>
<dbReference type="InterPro" id="IPR043128">
    <property type="entry name" value="Rev_trsase/Diguanyl_cyclase"/>
</dbReference>
<dbReference type="Gene3D" id="3.30.450.20">
    <property type="entry name" value="PAS domain"/>
    <property type="match status" value="1"/>
</dbReference>
<dbReference type="NCBIfam" id="TIGR00254">
    <property type="entry name" value="GGDEF"/>
    <property type="match status" value="1"/>
</dbReference>
<dbReference type="OrthoDB" id="6724607at2"/>
<dbReference type="Proteomes" id="UP000199058">
    <property type="component" value="Unassembled WGS sequence"/>
</dbReference>
<keyword evidence="8 17" id="KW-0812">Transmembrane</keyword>
<feature type="domain" description="GGDEF" evidence="20">
    <location>
        <begin position="1072"/>
        <end position="1206"/>
    </location>
</feature>
<dbReference type="Gene3D" id="1.10.287.130">
    <property type="match status" value="1"/>
</dbReference>
<feature type="modified residue" description="4-aspartylphosphate" evidence="15">
    <location>
        <position position="814"/>
    </location>
</feature>
<evidence type="ECO:0000259" key="19">
    <source>
        <dbReference type="PROSITE" id="PS50110"/>
    </source>
</evidence>
<evidence type="ECO:0000256" key="1">
    <source>
        <dbReference type="ARBA" id="ARBA00000085"/>
    </source>
</evidence>
<keyword evidence="14 17" id="KW-0472">Membrane</keyword>
<dbReference type="Gene3D" id="3.30.70.270">
    <property type="match status" value="1"/>
</dbReference>
<dbReference type="PROSITE" id="PS50109">
    <property type="entry name" value="HIS_KIN"/>
    <property type="match status" value="1"/>
</dbReference>
<feature type="domain" description="Histidine kinase" evidence="18">
    <location>
        <begin position="385"/>
        <end position="607"/>
    </location>
</feature>
<evidence type="ECO:0000256" key="7">
    <source>
        <dbReference type="ARBA" id="ARBA00022679"/>
    </source>
</evidence>
<dbReference type="SMART" id="SM00388">
    <property type="entry name" value="HisKA"/>
    <property type="match status" value="1"/>
</dbReference>
<evidence type="ECO:0000259" key="18">
    <source>
        <dbReference type="PROSITE" id="PS50109"/>
    </source>
</evidence>
<evidence type="ECO:0000313" key="21">
    <source>
        <dbReference type="EMBL" id="SFB79342.1"/>
    </source>
</evidence>
<dbReference type="FunFam" id="1.10.287.130:FF:000004">
    <property type="entry name" value="Ethylene receptor 1"/>
    <property type="match status" value="1"/>
</dbReference>
<dbReference type="Pfam" id="PF00072">
    <property type="entry name" value="Response_reg"/>
    <property type="match status" value="3"/>
</dbReference>
<evidence type="ECO:0000256" key="11">
    <source>
        <dbReference type="ARBA" id="ARBA00022840"/>
    </source>
</evidence>
<evidence type="ECO:0000313" key="22">
    <source>
        <dbReference type="Proteomes" id="UP000199058"/>
    </source>
</evidence>
<evidence type="ECO:0000256" key="4">
    <source>
        <dbReference type="ARBA" id="ARBA00012438"/>
    </source>
</evidence>
<dbReference type="InterPro" id="IPR005467">
    <property type="entry name" value="His_kinase_dom"/>
</dbReference>
<evidence type="ECO:0000256" key="14">
    <source>
        <dbReference type="ARBA" id="ARBA00023136"/>
    </source>
</evidence>
<keyword evidence="12 17" id="KW-1133">Transmembrane helix</keyword>
<keyword evidence="5" id="KW-1003">Cell membrane</keyword>
<keyword evidence="13" id="KW-0902">Two-component regulatory system</keyword>
<evidence type="ECO:0000256" key="5">
    <source>
        <dbReference type="ARBA" id="ARBA00022475"/>
    </source>
</evidence>
<dbReference type="CDD" id="cd00156">
    <property type="entry name" value="REC"/>
    <property type="match status" value="1"/>
</dbReference>
<dbReference type="SUPFAM" id="SSF103190">
    <property type="entry name" value="Sensory domain-like"/>
    <property type="match status" value="1"/>
</dbReference>
<dbReference type="InterPro" id="IPR029787">
    <property type="entry name" value="Nucleotide_cyclase"/>
</dbReference>
<feature type="transmembrane region" description="Helical" evidence="17">
    <location>
        <begin position="286"/>
        <end position="309"/>
    </location>
</feature>
<evidence type="ECO:0000256" key="8">
    <source>
        <dbReference type="ARBA" id="ARBA00022692"/>
    </source>
</evidence>
<dbReference type="Pfam" id="PF00512">
    <property type="entry name" value="HisKA"/>
    <property type="match status" value="1"/>
</dbReference>
<dbReference type="FunFam" id="3.30.70.270:FF:000001">
    <property type="entry name" value="Diguanylate cyclase domain protein"/>
    <property type="match status" value="1"/>
</dbReference>
<keyword evidence="6 15" id="KW-0597">Phosphoprotein</keyword>
<dbReference type="GO" id="GO:0000155">
    <property type="term" value="F:phosphorelay sensor kinase activity"/>
    <property type="evidence" value="ECO:0007669"/>
    <property type="project" value="InterPro"/>
</dbReference>
<dbReference type="Gene3D" id="3.40.50.2300">
    <property type="match status" value="3"/>
</dbReference>
<dbReference type="FunFam" id="3.40.50.2300:FF:000121">
    <property type="entry name" value="Sensor histidine kinase RcsC"/>
    <property type="match status" value="1"/>
</dbReference>
<dbReference type="InterPro" id="IPR033479">
    <property type="entry name" value="dCache_1"/>
</dbReference>
<dbReference type="AlphaFoldDB" id="A0A1I1DY74"/>
<feature type="compositionally biased region" description="Low complexity" evidence="16">
    <location>
        <begin position="887"/>
        <end position="901"/>
    </location>
</feature>
<dbReference type="GO" id="GO:0005524">
    <property type="term" value="F:ATP binding"/>
    <property type="evidence" value="ECO:0007669"/>
    <property type="project" value="UniProtKB-KW"/>
</dbReference>
<dbReference type="InterPro" id="IPR036097">
    <property type="entry name" value="HisK_dim/P_sf"/>
</dbReference>
<dbReference type="EMBL" id="FOLH01000001">
    <property type="protein sequence ID" value="SFB79342.1"/>
    <property type="molecule type" value="Genomic_DNA"/>
</dbReference>
<dbReference type="InterPro" id="IPR001789">
    <property type="entry name" value="Sig_transdc_resp-reg_receiver"/>
</dbReference>
<feature type="domain" description="Response regulatory" evidence="19">
    <location>
        <begin position="913"/>
        <end position="1029"/>
    </location>
</feature>
<accession>A0A1I1DY74</accession>
<dbReference type="SUPFAM" id="SSF47384">
    <property type="entry name" value="Homodimeric domain of signal transducing histidine kinase"/>
    <property type="match status" value="1"/>
</dbReference>
<feature type="domain" description="Response regulatory" evidence="19">
    <location>
        <begin position="765"/>
        <end position="879"/>
    </location>
</feature>
<protein>
    <recommendedName>
        <fullName evidence="4">histidine kinase</fullName>
        <ecNumber evidence="4">2.7.13.3</ecNumber>
    </recommendedName>
</protein>
<dbReference type="CDD" id="cd00082">
    <property type="entry name" value="HisKA"/>
    <property type="match status" value="1"/>
</dbReference>
<comment type="catalytic activity">
    <reaction evidence="1">
        <text>ATP + protein L-histidine = ADP + protein N-phospho-L-histidine.</text>
        <dbReference type="EC" id="2.7.13.3"/>
    </reaction>
</comment>
<evidence type="ECO:0000256" key="16">
    <source>
        <dbReference type="SAM" id="MobiDB-lite"/>
    </source>
</evidence>
<dbReference type="Pfam" id="PF02518">
    <property type="entry name" value="HATPase_c"/>
    <property type="match status" value="1"/>
</dbReference>
<dbReference type="SUPFAM" id="SSF55874">
    <property type="entry name" value="ATPase domain of HSP90 chaperone/DNA topoisomerase II/histidine kinase"/>
    <property type="match status" value="1"/>
</dbReference>
<dbReference type="InterPro" id="IPR000160">
    <property type="entry name" value="GGDEF_dom"/>
</dbReference>
<dbReference type="InterPro" id="IPR003594">
    <property type="entry name" value="HATPase_dom"/>
</dbReference>
<dbReference type="Gene3D" id="6.10.340.10">
    <property type="match status" value="1"/>
</dbReference>
<evidence type="ECO:0000256" key="9">
    <source>
        <dbReference type="ARBA" id="ARBA00022741"/>
    </source>
</evidence>
<keyword evidence="22" id="KW-1185">Reference proteome</keyword>
<dbReference type="EC" id="2.7.13.3" evidence="4"/>
<dbReference type="PRINTS" id="PR00344">
    <property type="entry name" value="BCTRLSENSOR"/>
</dbReference>
<gene>
    <name evidence="21" type="ORF">SAMN05660443_0166</name>
</gene>
<sequence>MRQPYRSALSKRLLWINIASILVVAVTLALLVDFLIYDASQERAISHQQSFTELVAKRMDSDLKERKETLERLVNQLHDGHTLHGLEQIQQVLDSRIMLHEFYNNGLMVVDEEGIVIADSPAGEGRVGLNMHVRDHYMKVREGKTVISPPFIGRSSNEAMFLIHTPILNDQGAFVGSVFGSILLAQDNLMLEVARETLGGHGHLYVLDRSLDLVITSSAVDHVMQPLNDLGQTQLLEALATGQHQGLIQASDGEQKVFTSTRLENMDWQVVHSLPAQGLLTATQQLIWVISLATLALLILGSLVSSYFIRRHLKPLESAARALAERPVTSDDFQPLAIERDDEVGFLVRTFNILFEKQLQQSQELRASKEQAEAANKAKSQFLANMSHEIRTPLNAILGLTELQLEEKMNRQSSQRLEQVYRSGRLLLGIVNDLLDFSKIEAGKLTTEQVPFELDAVGQHLVTLFDLPASRKGLELIVNLQPDLPRYLKGDSLRLGQVLTNLTANAIKFTEQGFVEVAISQQAQDEQSLTLKFSVRDSGVGISNEQQQHLFQAFQQADDSITRKFGGTGLGLVISQRLVQLMGGSGIQLQSQLGEGSCFSFELALPIVETSSSFEAVPSCSTPVCRALVVDDQPIARAVLREILQTWGYEVLEAEDGYQALDIVEQDLQQGRVLSMILMDWEMPRMNGLSALHKIQALFETQPENVQTPALLMVSAHDRAEIMEEDDSIPYLAKPIQRSNLYNALNHLQKPVHRTGAGDIFLGQRVLVVEDNRINQQVVQEQLEQMGLQVQIAEDGQQGVEAVQAGGIDLVLMDIQMPVMDGYEATRQIRQEFPDLPIIALTAAALFEDRQKALKAGMNDHLGKPFTGEQLFAALKPWLETRPQTTLAATAPQQQANPTTAREQRPLEKKQPSILIVDDQPANIKVLASQLKDDYRIQVANSGHRALKIARSKAPPDLVLLDIMMPEMDGYEVCRELKHDPQTSNLPIIFLSALSEAEDEEKGLNLGAVDYIAKPFHPAIVKARIRNHMNLKMKTDLLEDMSHLDGLTQIANRRFFDSTLKREASRLARSGKPLGLIMMDIDFFKPFNDHYGHGKGDECLIKVAAALQAVIKRPGDLLARYGGEEFIALLPETDLEGVKQVAEDLRLAVEQLDYPHEYSQVAPRVTLSVGGVSALASELSEAELLKQADEALYEAKKAGRNQVCVR</sequence>
<proteinExistence type="predicted"/>
<dbReference type="PANTHER" id="PTHR45339:SF1">
    <property type="entry name" value="HYBRID SIGNAL TRANSDUCTION HISTIDINE KINASE J"/>
    <property type="match status" value="1"/>
</dbReference>
<dbReference type="InterPro" id="IPR003661">
    <property type="entry name" value="HisK_dim/P_dom"/>
</dbReference>
<feature type="domain" description="Response regulatory" evidence="19">
    <location>
        <begin position="626"/>
        <end position="749"/>
    </location>
</feature>
<evidence type="ECO:0000256" key="3">
    <source>
        <dbReference type="ARBA" id="ARBA00004651"/>
    </source>
</evidence>
<dbReference type="SUPFAM" id="SSF52172">
    <property type="entry name" value="CheY-like"/>
    <property type="match status" value="3"/>
</dbReference>
<feature type="modified residue" description="4-aspartylphosphate" evidence="15">
    <location>
        <position position="680"/>
    </location>
</feature>
<dbReference type="InterPro" id="IPR004358">
    <property type="entry name" value="Sig_transdc_His_kin-like_C"/>
</dbReference>
<dbReference type="Pfam" id="PF00990">
    <property type="entry name" value="GGDEF"/>
    <property type="match status" value="1"/>
</dbReference>
<evidence type="ECO:0000256" key="10">
    <source>
        <dbReference type="ARBA" id="ARBA00022777"/>
    </source>
</evidence>
<dbReference type="PROSITE" id="PS50887">
    <property type="entry name" value="GGDEF"/>
    <property type="match status" value="1"/>
</dbReference>
<dbReference type="SMART" id="SM00267">
    <property type="entry name" value="GGDEF"/>
    <property type="match status" value="1"/>
</dbReference>
<dbReference type="CDD" id="cd18774">
    <property type="entry name" value="PDC2_HK_sensor"/>
    <property type="match status" value="1"/>
</dbReference>
<dbReference type="SMART" id="SM00448">
    <property type="entry name" value="REC"/>
    <property type="match status" value="3"/>
</dbReference>
<dbReference type="CDD" id="cd01949">
    <property type="entry name" value="GGDEF"/>
    <property type="match status" value="1"/>
</dbReference>
<dbReference type="CDD" id="cd16922">
    <property type="entry name" value="HATPase_EvgS-ArcB-TorS-like"/>
    <property type="match status" value="1"/>
</dbReference>
<evidence type="ECO:0000256" key="2">
    <source>
        <dbReference type="ARBA" id="ARBA00001946"/>
    </source>
</evidence>
<dbReference type="InterPro" id="IPR029151">
    <property type="entry name" value="Sensor-like_sf"/>
</dbReference>
<evidence type="ECO:0000256" key="15">
    <source>
        <dbReference type="PROSITE-ProRule" id="PRU00169"/>
    </source>
</evidence>
<dbReference type="Gene3D" id="3.30.565.10">
    <property type="entry name" value="Histidine kinase-like ATPase, C-terminal domain"/>
    <property type="match status" value="1"/>
</dbReference>
<evidence type="ECO:0000256" key="17">
    <source>
        <dbReference type="SAM" id="Phobius"/>
    </source>
</evidence>
<reference evidence="21 22" key="1">
    <citation type="submission" date="2016-10" db="EMBL/GenBank/DDBJ databases">
        <authorList>
            <person name="de Groot N.N."/>
        </authorList>
    </citation>
    <scope>NUCLEOTIDE SEQUENCE [LARGE SCALE GENOMIC DNA]</scope>
    <source>
        <strain evidence="21 22">DSM 18438</strain>
    </source>
</reference>
<dbReference type="CDD" id="cd12914">
    <property type="entry name" value="PDC1_DGC_like"/>
    <property type="match status" value="1"/>
</dbReference>
<dbReference type="PANTHER" id="PTHR45339">
    <property type="entry name" value="HYBRID SIGNAL TRANSDUCTION HISTIDINE KINASE J"/>
    <property type="match status" value="1"/>
</dbReference>
<feature type="region of interest" description="Disordered" evidence="16">
    <location>
        <begin position="887"/>
        <end position="908"/>
    </location>
</feature>
<evidence type="ECO:0000259" key="20">
    <source>
        <dbReference type="PROSITE" id="PS50887"/>
    </source>
</evidence>
<dbReference type="SMART" id="SM00387">
    <property type="entry name" value="HATPase_c"/>
    <property type="match status" value="1"/>
</dbReference>
<dbReference type="SUPFAM" id="SSF55073">
    <property type="entry name" value="Nucleotide cyclase"/>
    <property type="match status" value="1"/>
</dbReference>
<evidence type="ECO:0000256" key="12">
    <source>
        <dbReference type="ARBA" id="ARBA00022989"/>
    </source>
</evidence>
<dbReference type="CDD" id="cd17546">
    <property type="entry name" value="REC_hyHK_CKI1_RcsC-like"/>
    <property type="match status" value="1"/>
</dbReference>
<dbReference type="STRING" id="1122252.SAMN05660443_0166"/>
<dbReference type="CDD" id="cd19920">
    <property type="entry name" value="REC_PA4781-like"/>
    <property type="match status" value="1"/>
</dbReference>
<name>A0A1I1DY74_9GAMM</name>
<dbReference type="PROSITE" id="PS50110">
    <property type="entry name" value="RESPONSE_REGULATORY"/>
    <property type="match status" value="3"/>
</dbReference>
<comment type="cofactor">
    <cofactor evidence="2">
        <name>Mg(2+)</name>
        <dbReference type="ChEBI" id="CHEBI:18420"/>
    </cofactor>
</comment>